<gene>
    <name evidence="1" type="ORF">ARTHRO_11179</name>
</gene>
<protein>
    <recommendedName>
        <fullName evidence="3">Clostripain family protease</fullName>
    </recommendedName>
</protein>
<dbReference type="PANTHER" id="PTHR37835:SF1">
    <property type="entry name" value="ALPHA-CLOSTRIPAIN"/>
    <property type="match status" value="1"/>
</dbReference>
<dbReference type="PANTHER" id="PTHR37835">
    <property type="entry name" value="ALPHA-CLOSTRIPAIN"/>
    <property type="match status" value="1"/>
</dbReference>
<organism evidence="1 2">
    <name type="scientific">Limnospira indica PCC 8005</name>
    <dbReference type="NCBI Taxonomy" id="376219"/>
    <lineage>
        <taxon>Bacteria</taxon>
        <taxon>Bacillati</taxon>
        <taxon>Cyanobacteriota</taxon>
        <taxon>Cyanophyceae</taxon>
        <taxon>Oscillatoriophycideae</taxon>
        <taxon>Oscillatoriales</taxon>
        <taxon>Sirenicapillariaceae</taxon>
        <taxon>Limnospira</taxon>
    </lineage>
</organism>
<evidence type="ECO:0000313" key="2">
    <source>
        <dbReference type="Proteomes" id="UP000032946"/>
    </source>
</evidence>
<evidence type="ECO:0000313" key="1">
    <source>
        <dbReference type="EMBL" id="CDM93506.1"/>
    </source>
</evidence>
<name>A0A9P1KCT4_9CYAN</name>
<dbReference type="AlphaFoldDB" id="A0A9P1KCT4"/>
<dbReference type="Proteomes" id="UP000032946">
    <property type="component" value="Chromosome"/>
</dbReference>
<sequence>MKRRSFCQYVAMGSASFAGIVGRDLTFAMSSASSQVKSRHKWVVLYWMPYDNDLARFGEPIVEMLTNGTQNSEIAVVVQSDYWGDPQMRRRQLINGTITEVDVSGEDSSDASAFTAYLDWANQTFEAEHWAVIVMGHGGKINEVSPDDHGINRQTRTWMRVDQFADAVSTFNQSVHGRVELLFFQNCNKATLEVVYEARNCAKYTLASQLTLGAPNYYYEGFLNHLASSADGREAAIAIMDSERADMFHTLTLVDNQAVERIPEKLSRLLQPILNNRLLAISQSDLPTYHYFGDQHCDVLVLLGYLSRVSNQEQNEFAEFAEFLSSSVIASYKTGGELYGSRPYSNTNSEELCGLSLYLPETRQDISRYSSLALYQGVDLVSLYSKFIQRDSYHLISE</sequence>
<dbReference type="InterPro" id="IPR005077">
    <property type="entry name" value="Peptidase_C11"/>
</dbReference>
<dbReference type="RefSeq" id="WP_008057529.1">
    <property type="nucleotide sequence ID" value="NZ_FO818640.1"/>
</dbReference>
<keyword evidence="2" id="KW-1185">Reference proteome</keyword>
<proteinExistence type="predicted"/>
<dbReference type="EMBL" id="FO818640">
    <property type="protein sequence ID" value="CDM93506.1"/>
    <property type="molecule type" value="Genomic_DNA"/>
</dbReference>
<reference evidence="1 2" key="1">
    <citation type="submission" date="2014-02" db="EMBL/GenBank/DDBJ databases">
        <authorList>
            <person name="Genoscope - CEA"/>
        </authorList>
    </citation>
    <scope>NUCLEOTIDE SEQUENCE [LARGE SCALE GENOMIC DNA]</scope>
    <source>
        <strain evidence="1 2">PCC 8005</strain>
    </source>
</reference>
<accession>A0A9P1KCT4</accession>
<dbReference type="Gene3D" id="3.40.50.11970">
    <property type="match status" value="1"/>
</dbReference>
<dbReference type="Pfam" id="PF03415">
    <property type="entry name" value="Peptidase_C11"/>
    <property type="match status" value="1"/>
</dbReference>
<evidence type="ECO:0008006" key="3">
    <source>
        <dbReference type="Google" id="ProtNLM"/>
    </source>
</evidence>